<reference evidence="10 11" key="1">
    <citation type="journal article" date="2014" name="BMC Genomics">
        <title>Nucleomorph and plastid genome sequences of the chlorarachniophyte Lotharella oceanica: convergent reductive evolution and frequent recombination in nucleomorph-bearing algae.</title>
        <authorList>
            <person name="Tanifuji G."/>
            <person name="Onodera N.T."/>
            <person name="Brown M.W."/>
            <person name="Curtis B.A."/>
            <person name="Roger A.J."/>
            <person name="Ka-Shu Wong G."/>
            <person name="Melkonian M."/>
            <person name="Archibald J.M."/>
        </authorList>
    </citation>
    <scope>NUCLEOTIDE SEQUENCE [LARGE SCALE GENOMIC DNA]</scope>
    <source>
        <strain evidence="10 11">CCMP622</strain>
    </source>
</reference>
<dbReference type="GO" id="GO:0003677">
    <property type="term" value="F:DNA binding"/>
    <property type="evidence" value="ECO:0007669"/>
    <property type="project" value="InterPro"/>
</dbReference>
<keyword evidence="4" id="KW-0548">Nucleotidyltransferase</keyword>
<keyword evidence="3" id="KW-0808">Transferase</keyword>
<protein>
    <recommendedName>
        <fullName evidence="1">DNA-directed RNA polymerase</fullName>
        <ecNumber evidence="1">2.7.7.6</ecNumber>
    </recommendedName>
</protein>
<evidence type="ECO:0000256" key="2">
    <source>
        <dbReference type="ARBA" id="ARBA00022478"/>
    </source>
</evidence>
<evidence type="ECO:0000259" key="8">
    <source>
        <dbReference type="Pfam" id="PF04998"/>
    </source>
</evidence>
<keyword evidence="6" id="KW-0862">Zinc</keyword>
<keyword evidence="2" id="KW-0240">DNA-directed RNA polymerase</keyword>
<dbReference type="InterPro" id="IPR007083">
    <property type="entry name" value="RNA_pol_Rpb1_4"/>
</dbReference>
<dbReference type="PANTHER" id="PTHR19376:SF68">
    <property type="entry name" value="DNA-DIRECTED RNA POLYMERASE SUBUNIT BETA"/>
    <property type="match status" value="1"/>
</dbReference>
<dbReference type="GO" id="GO:0046872">
    <property type="term" value="F:metal ion binding"/>
    <property type="evidence" value="ECO:0007669"/>
    <property type="project" value="UniProtKB-KW"/>
</dbReference>
<dbReference type="Pfam" id="PF05000">
    <property type="entry name" value="RNA_pol_Rpb1_4"/>
    <property type="match status" value="1"/>
</dbReference>
<dbReference type="PANTHER" id="PTHR19376">
    <property type="entry name" value="DNA-DIRECTED RNA POLYMERASE"/>
    <property type="match status" value="1"/>
</dbReference>
<evidence type="ECO:0000256" key="7">
    <source>
        <dbReference type="ARBA" id="ARBA00023163"/>
    </source>
</evidence>
<dbReference type="GO" id="GO:0000428">
    <property type="term" value="C:DNA-directed RNA polymerase complex"/>
    <property type="evidence" value="ECO:0007669"/>
    <property type="project" value="UniProtKB-KW"/>
</dbReference>
<evidence type="ECO:0000256" key="3">
    <source>
        <dbReference type="ARBA" id="ARBA00022679"/>
    </source>
</evidence>
<sequence>MMQKFFLNSLFNKNKLRTLLTWCIINTGQYNTVNLAENLKELGFKYATIAGISLGIDDFKTITTKRNLILKNYKNIKALSNYYELGLINEVDKSQYLINNWQKISEILKNDINQKFKSVNRLNPIYMMAFSGARGNISQVRQLIGMRGLMADPNGQIIHLPITSNFREGLTVTEYLISCYGARKGVVDTALRTATAGYLTRRLVDTAQHVIISQLDCMTLKGVFLSSLYQNDAVITSLKDQLYGRILAVKLVFKNILLLRNQQIDDSLALLLSKNFKRVYVRSALSCQASNLTICQLCYGWNLSHLRLISLGEVVGVIAAQSIGEPGTQLTMRTFHTGGVFSGSAINHLYAPFKGIINYSSTLQGTTIQTYDNKVLFLVKRKGLIILNSILANDSNHGRFMFFKKQLTKQKMFSKKFEAIPYTMLFIKNKEQVEYNQLIAKKHNVQSTNQHVKGYYYVLSKIEGEIFLNDSILCQKENTKKILSLNKKENLWILSGKIYKPILNLRLFPKIGDFISIGFPLAKLKLLNNYPSFLRSFIINTNTITNSNFNAQHYQALLFTDYPLYSFLLNKIIKIDQYSIIEPISSQSIENENTIRIHCFNKNKYSLLSSSFTSIKVKHINPNIEKLEQSHYFLKSKNFIEYSEKTIKDQNNIFWFPSHYLVKSDIKILNNLKNLPSLISERVYSNSQLDLNNDSNLFQKNFLSVTLNNKNKVAFKDKLSYVEISHLNVFLTTSDLSLLKDLSIKSNSFENYESKRLIFYPKTSLRFFSHNFMTQYLNYQQSNLFVPSTSIVRFQIRSYCLDSSIQKALISNKNLFFPKINFFENLIKNYLFIYLGLSFFDKQITNFLFYYLDKILVYSFILNDKNDDLIIPLSLITGCSSFLERVGILFNIKIWWKQKELCRFIIQYASSFLLLRKIDNFPILILVYINQLKNQMMTNMISFSRDSFVLNYFSSFLNLKNRKINLFLDSPWTEYSNRFYNVVKMDTNFRKIDTPNFITTSSFLNLSIFDGWILSIRYLRISKSLNILTNFTKQLYLERLYIPQFLREFGSIFQKLRFWDYSQLVFISKIFSLETKIDLSYFSLVDSSMTFNSINRKDSQFFQVLPISFYSNNFHKKGIFFNDLISKVCLKTIIPSYFIIKVTKSVPIFSHANFKHLFLNYHDNISNFLLNERFKEIFFKDTFYMFSSSLYSLSSSLFNKRKFSRLSFSNIYNKIRICYFLQTPLLTTNYVYKYSYIEKLNIKYEFFLFKPLKFADVITKNDFFLSKKRNYNEIAKLNIAFLNSRNFNIFFKCSLTNPIFQRIFDHESLNRNMKDRILFSFNHLQWMSRGSTIANISFLSPYKGEVIFSKFSKYSYSNMISNQLIILTKEDVSTFYFFRKNNQVSLIKTRNKGYYINKASILDLLVEVGALIYSTSLISPSKKLIESGQLIGVTREYCLLRKGKPLLYPLNGLFYVWNGDFIYLDSPIMTLLYSKLKTGDIVQGIPKIEHFFEARKNLKGGSTGLQNNLYLKLLIIFTRFKKQLSIQRAIKRSIAKIQKIVIDGILRVYCSQGISISRKHFEVIIRQMTSKAKIIDGGETGLLEDELVSLYKIEKINTKIYFKRIIYEPIILGITRTSLKTDSFISSASFQETTRVLSQSALEKKIDFLNGLKENVILGRLIPGGTGIISSILTDFYD</sequence>
<dbReference type="Gene3D" id="1.10.132.30">
    <property type="match status" value="1"/>
</dbReference>
<evidence type="ECO:0000259" key="9">
    <source>
        <dbReference type="Pfam" id="PF05000"/>
    </source>
</evidence>
<evidence type="ECO:0000256" key="1">
    <source>
        <dbReference type="ARBA" id="ARBA00012418"/>
    </source>
</evidence>
<feature type="domain" description="RNA polymerase Rpb1" evidence="9">
    <location>
        <begin position="93"/>
        <end position="167"/>
    </location>
</feature>
<keyword evidence="7" id="KW-0804">Transcription</keyword>
<keyword evidence="5" id="KW-0479">Metal-binding</keyword>
<proteinExistence type="predicted"/>
<dbReference type="Gene3D" id="1.10.274.100">
    <property type="entry name" value="RNA polymerase Rpb1, domain 3"/>
    <property type="match status" value="1"/>
</dbReference>
<dbReference type="CDD" id="cd02655">
    <property type="entry name" value="RNAP_beta'_C"/>
    <property type="match status" value="1"/>
</dbReference>
<dbReference type="InterPro" id="IPR012756">
    <property type="entry name" value="DNA-dir_RpoC2_beta_pp"/>
</dbReference>
<dbReference type="SUPFAM" id="SSF64484">
    <property type="entry name" value="beta and beta-prime subunits of DNA dependent RNA-polymerase"/>
    <property type="match status" value="2"/>
</dbReference>
<keyword evidence="10" id="KW-0934">Plastid</keyword>
<dbReference type="Pfam" id="PF04998">
    <property type="entry name" value="RNA_pol_Rpb1_5"/>
    <property type="match status" value="2"/>
</dbReference>
<dbReference type="InterPro" id="IPR042102">
    <property type="entry name" value="RNA_pol_Rpb1_3_sf"/>
</dbReference>
<dbReference type="Gene3D" id="1.10.150.390">
    <property type="match status" value="1"/>
</dbReference>
<dbReference type="Gene3D" id="1.10.1790.20">
    <property type="match status" value="1"/>
</dbReference>
<evidence type="ECO:0000256" key="4">
    <source>
        <dbReference type="ARBA" id="ARBA00022695"/>
    </source>
</evidence>
<gene>
    <name evidence="10" type="primary">rpoC2</name>
    <name evidence="10" type="ORF">M951_p15</name>
</gene>
<name>A0A059SLI3_9EUKA</name>
<evidence type="ECO:0000313" key="11">
    <source>
        <dbReference type="Proteomes" id="UP000243670"/>
    </source>
</evidence>
<dbReference type="GO" id="GO:0003899">
    <property type="term" value="F:DNA-directed RNA polymerase activity"/>
    <property type="evidence" value="ECO:0007669"/>
    <property type="project" value="UniProtKB-EC"/>
</dbReference>
<dbReference type="GO" id="GO:0006351">
    <property type="term" value="P:DNA-templated transcription"/>
    <property type="evidence" value="ECO:0007669"/>
    <property type="project" value="InterPro"/>
</dbReference>
<geneLocation type="plastid" evidence="10"/>
<dbReference type="InterPro" id="IPR007081">
    <property type="entry name" value="RNA_pol_Rpb1_5"/>
</dbReference>
<accession>A0A059SLI3</accession>
<feature type="domain" description="RNA polymerase Rpb1" evidence="8">
    <location>
        <begin position="169"/>
        <end position="728"/>
    </location>
</feature>
<dbReference type="EMBL" id="KF438023">
    <property type="protein sequence ID" value="AGY61405.1"/>
    <property type="molecule type" value="Genomic_DNA"/>
</dbReference>
<evidence type="ECO:0000256" key="5">
    <source>
        <dbReference type="ARBA" id="ARBA00022723"/>
    </source>
</evidence>
<dbReference type="InterPro" id="IPR045867">
    <property type="entry name" value="DNA-dir_RpoC_beta_prime"/>
</dbReference>
<evidence type="ECO:0000313" key="10">
    <source>
        <dbReference type="EMBL" id="AGY61405.1"/>
    </source>
</evidence>
<dbReference type="Proteomes" id="UP000243670">
    <property type="component" value="Plastid Pltd"/>
</dbReference>
<feature type="domain" description="RNA polymerase Rpb1" evidence="8">
    <location>
        <begin position="1532"/>
        <end position="1586"/>
    </location>
</feature>
<dbReference type="InterPro" id="IPR038120">
    <property type="entry name" value="Rpb1_funnel_sf"/>
</dbReference>
<organism evidence="10 11">
    <name type="scientific">Lotharella oceanica</name>
    <dbReference type="NCBI Taxonomy" id="641309"/>
    <lineage>
        <taxon>Eukaryota</taxon>
        <taxon>Sar</taxon>
        <taxon>Rhizaria</taxon>
        <taxon>Cercozoa</taxon>
        <taxon>Chlorarachniophyceae</taxon>
        <taxon>Lotharella</taxon>
    </lineage>
</organism>
<dbReference type="EC" id="2.7.7.6" evidence="1"/>
<dbReference type="NCBIfam" id="TIGR02388">
    <property type="entry name" value="rpoC2_cyan"/>
    <property type="match status" value="1"/>
</dbReference>
<evidence type="ECO:0000256" key="6">
    <source>
        <dbReference type="ARBA" id="ARBA00022833"/>
    </source>
</evidence>